<keyword evidence="2" id="KW-1185">Reference proteome</keyword>
<dbReference type="Proteomes" id="UP001151234">
    <property type="component" value="Unassembled WGS sequence"/>
</dbReference>
<evidence type="ECO:0000313" key="1">
    <source>
        <dbReference type="EMBL" id="MDA5400525.1"/>
    </source>
</evidence>
<gene>
    <name evidence="1" type="ORF">OQ273_18265</name>
</gene>
<protein>
    <submittedName>
        <fullName evidence="1">NAD(P)/FAD-dependent oxidoreductase</fullName>
    </submittedName>
</protein>
<comment type="caution">
    <text evidence="1">The sequence shown here is derived from an EMBL/GenBank/DDBJ whole genome shotgun (WGS) entry which is preliminary data.</text>
</comment>
<accession>A0A9X3ZJF1</accession>
<dbReference type="Gene3D" id="3.50.50.60">
    <property type="entry name" value="FAD/NAD(P)-binding domain"/>
    <property type="match status" value="2"/>
</dbReference>
<dbReference type="EMBL" id="JAPJZI010000001">
    <property type="protein sequence ID" value="MDA5400525.1"/>
    <property type="molecule type" value="Genomic_DNA"/>
</dbReference>
<sequence length="497" mass="56481">MADDGILDVLIIGAGFSGVCAAIKLKQAGIKDFRIYDKAGGIGGTWWNNTYPGAACDIPSHFYCFSFEPNANWSRLYSPQEEIQAYIEYCVDKYGLRSHLNLRREIVSLTFDDASGTWTTLMKDGERVRSRFVINGSGALHKPSTPAFKGAERYSGISMHTAEWDKSFEPSDKTIAVIGSAASAIQVIPAIAEQAKHICLYQRTPNYILPRNDFAYSETWKKRFRRFPLLARLHRLMIFYYLELKVFPVITRSAYRAKRAEDAKRYIKVMTRGRRVREKMVPDYEMGCKRILISDDFFDALNRDNVELVSEPIGEITEKGIVSASEERLFDAIIYATGFDLEGHMLGIEVTGEQGQTLKEAWENGAQAYKGVMIPGFPNYFLTTGPNTGVGTTSVVFMIEQTIGWIMKCLRKAGRDRIVSVTEEASEAYNRDLQADFPDTVWTSGCQSWYRNAEGRMEILYPHDARTFRRQMKRIDPRHIKMRRAAKTATPQRQAAQ</sequence>
<reference evidence="1" key="1">
    <citation type="submission" date="2022-11" db="EMBL/GenBank/DDBJ databases">
        <title>Draft genome sequence of Hoeflea poritis E7-10 and Hoeflea prorocentri PM5-8, separated from scleractinian coral Porites lutea and marine dinoflagellate.</title>
        <authorList>
            <person name="Zhang G."/>
            <person name="Wei Q."/>
            <person name="Cai L."/>
        </authorList>
    </citation>
    <scope>NUCLEOTIDE SEQUENCE</scope>
    <source>
        <strain evidence="1">PM5-8</strain>
    </source>
</reference>
<organism evidence="1 2">
    <name type="scientific">Hoeflea prorocentri</name>
    <dbReference type="NCBI Taxonomy" id="1922333"/>
    <lineage>
        <taxon>Bacteria</taxon>
        <taxon>Pseudomonadati</taxon>
        <taxon>Pseudomonadota</taxon>
        <taxon>Alphaproteobacteria</taxon>
        <taxon>Hyphomicrobiales</taxon>
        <taxon>Rhizobiaceae</taxon>
        <taxon>Hoeflea</taxon>
    </lineage>
</organism>
<dbReference type="SUPFAM" id="SSF51905">
    <property type="entry name" value="FAD/NAD(P)-binding domain"/>
    <property type="match status" value="1"/>
</dbReference>
<dbReference type="InterPro" id="IPR051209">
    <property type="entry name" value="FAD-bind_Monooxygenase_sf"/>
</dbReference>
<evidence type="ECO:0000313" key="2">
    <source>
        <dbReference type="Proteomes" id="UP001151234"/>
    </source>
</evidence>
<dbReference type="PRINTS" id="PR00411">
    <property type="entry name" value="PNDRDTASEI"/>
</dbReference>
<dbReference type="Pfam" id="PF13738">
    <property type="entry name" value="Pyr_redox_3"/>
    <property type="match status" value="1"/>
</dbReference>
<dbReference type="PANTHER" id="PTHR42877">
    <property type="entry name" value="L-ORNITHINE N(5)-MONOOXYGENASE-RELATED"/>
    <property type="match status" value="1"/>
</dbReference>
<dbReference type="PANTHER" id="PTHR42877:SF4">
    <property type="entry name" value="FAD_NAD(P)-BINDING DOMAIN-CONTAINING PROTEIN-RELATED"/>
    <property type="match status" value="1"/>
</dbReference>
<name>A0A9X3ZJF1_9HYPH</name>
<proteinExistence type="predicted"/>
<dbReference type="InterPro" id="IPR036188">
    <property type="entry name" value="FAD/NAD-bd_sf"/>
</dbReference>
<dbReference type="AlphaFoldDB" id="A0A9X3ZJF1"/>
<dbReference type="RefSeq" id="WP_267992153.1">
    <property type="nucleotide sequence ID" value="NZ_JAPJZI010000001.1"/>
</dbReference>